<dbReference type="PROSITE" id="PS51819">
    <property type="entry name" value="VOC"/>
    <property type="match status" value="2"/>
</dbReference>
<dbReference type="Proteomes" id="UP001556631">
    <property type="component" value="Unassembled WGS sequence"/>
</dbReference>
<feature type="domain" description="VOC" evidence="1">
    <location>
        <begin position="144"/>
        <end position="267"/>
    </location>
</feature>
<proteinExistence type="predicted"/>
<dbReference type="CDD" id="cd07237">
    <property type="entry name" value="BphC1-RGP6_C_like"/>
    <property type="match status" value="1"/>
</dbReference>
<comment type="caution">
    <text evidence="2">The sequence shown here is derived from an EMBL/GenBank/DDBJ whole genome shotgun (WGS) entry which is preliminary data.</text>
</comment>
<organism evidence="2 3">
    <name type="scientific">Nocardioides eburneus</name>
    <dbReference type="NCBI Taxonomy" id="3231482"/>
    <lineage>
        <taxon>Bacteria</taxon>
        <taxon>Bacillati</taxon>
        <taxon>Actinomycetota</taxon>
        <taxon>Actinomycetes</taxon>
        <taxon>Propionibacteriales</taxon>
        <taxon>Nocardioidaceae</taxon>
        <taxon>Nocardioides</taxon>
    </lineage>
</organism>
<dbReference type="Gene3D" id="3.10.180.10">
    <property type="entry name" value="2,3-Dihydroxybiphenyl 1,2-Dioxygenase, domain 1"/>
    <property type="match status" value="2"/>
</dbReference>
<sequence length="328" mass="36606">MTATIKELAYVGIEASDLDAWSGFLGELLGVMPARHEDDVRTFRIDDRIHRHIIEKGPKNDVSFVGYDCGSDADLDEVVALLRSEGHEVVEGDEALRTERGVERLFITHDPEEIRIELITGLKQAEEPYRNDVNVGGFQTQQGGAGHIFLLCGEGKREAMLEFYYHLGFKLSDYIKEEMAPGVFIDAAFTHCNGRHHTLAIAEAPAPFKLHHFLIENNLREDVGFAYDRITEARVPLLMTLGMHPNDKMFSFYAHSPSGVAVEFGWGGLIIEDEEAWEPTQYDAISLWGHKNARELGKWLIESADRGDELQRAAVDQAVAAAAAGEAR</sequence>
<evidence type="ECO:0000259" key="1">
    <source>
        <dbReference type="PROSITE" id="PS51819"/>
    </source>
</evidence>
<dbReference type="EMBL" id="JBFPJR010000008">
    <property type="protein sequence ID" value="MEX0427278.1"/>
    <property type="molecule type" value="Genomic_DNA"/>
</dbReference>
<keyword evidence="3" id="KW-1185">Reference proteome</keyword>
<accession>A0ABV3SZ39</accession>
<dbReference type="Pfam" id="PF00903">
    <property type="entry name" value="Glyoxalase"/>
    <property type="match status" value="1"/>
</dbReference>
<dbReference type="RefSeq" id="WP_367992501.1">
    <property type="nucleotide sequence ID" value="NZ_JBFPJR010000008.1"/>
</dbReference>
<dbReference type="InterPro" id="IPR037523">
    <property type="entry name" value="VOC_core"/>
</dbReference>
<protein>
    <submittedName>
        <fullName evidence="2">VOC family protein</fullName>
    </submittedName>
</protein>
<dbReference type="InterPro" id="IPR004360">
    <property type="entry name" value="Glyas_Fos-R_dOase_dom"/>
</dbReference>
<evidence type="ECO:0000313" key="3">
    <source>
        <dbReference type="Proteomes" id="UP001556631"/>
    </source>
</evidence>
<feature type="domain" description="VOC" evidence="1">
    <location>
        <begin position="7"/>
        <end position="121"/>
    </location>
</feature>
<dbReference type="Pfam" id="PF22632">
    <property type="entry name" value="BphC_D1"/>
    <property type="match status" value="1"/>
</dbReference>
<dbReference type="CDD" id="cd07252">
    <property type="entry name" value="BphC1-RGP6_N_like"/>
    <property type="match status" value="1"/>
</dbReference>
<reference evidence="2 3" key="1">
    <citation type="submission" date="2024-07" db="EMBL/GenBank/DDBJ databases">
        <authorList>
            <person name="Lee S."/>
            <person name="Kang M."/>
        </authorList>
    </citation>
    <scope>NUCLEOTIDE SEQUENCE [LARGE SCALE GENOMIC DNA]</scope>
    <source>
        <strain evidence="2 3">DS6</strain>
    </source>
</reference>
<dbReference type="InterPro" id="IPR029068">
    <property type="entry name" value="Glyas_Bleomycin-R_OHBP_Dase"/>
</dbReference>
<gene>
    <name evidence="2" type="ORF">AB3X52_06580</name>
</gene>
<name>A0ABV3SZ39_9ACTN</name>
<evidence type="ECO:0000313" key="2">
    <source>
        <dbReference type="EMBL" id="MEX0427278.1"/>
    </source>
</evidence>
<dbReference type="SUPFAM" id="SSF54593">
    <property type="entry name" value="Glyoxalase/Bleomycin resistance protein/Dihydroxybiphenyl dioxygenase"/>
    <property type="match status" value="2"/>
</dbReference>